<evidence type="ECO:0000256" key="5">
    <source>
        <dbReference type="ARBA" id="ARBA00022519"/>
    </source>
</evidence>
<dbReference type="GO" id="GO:0015627">
    <property type="term" value="C:type II protein secretion system complex"/>
    <property type="evidence" value="ECO:0007669"/>
    <property type="project" value="InterPro"/>
</dbReference>
<sequence length="148" mass="15493">MLAIVIALGVPSYRTWIQNAKLRNAAESILNGLQLARSEAVARNQVVRFSMGDGSSWTVCLVDGDDCTLIQSRATGDGSSAAVTVVANPVISDVNFNALGRGTDVVIDVDVNAEVMSAADSRNLRIIVNGGSVRMCDPNVAAPDSRAC</sequence>
<dbReference type="Gene3D" id="3.55.40.10">
    <property type="entry name" value="minor pseudopilin epsh domain"/>
    <property type="match status" value="1"/>
</dbReference>
<dbReference type="EMBL" id="CU207211">
    <property type="protein sequence ID" value="CAL63225.1"/>
    <property type="molecule type" value="Genomic_DNA"/>
</dbReference>
<dbReference type="HOGENOM" id="CLU_084761_5_0_4"/>
<keyword evidence="6" id="KW-0812">Transmembrane</keyword>
<dbReference type="InterPro" id="IPR045584">
    <property type="entry name" value="Pilin-like"/>
</dbReference>
<evidence type="ECO:0000256" key="4">
    <source>
        <dbReference type="ARBA" id="ARBA00022481"/>
    </source>
</evidence>
<protein>
    <recommendedName>
        <fullName evidence="2">Type II secretion system protein H</fullName>
    </recommendedName>
    <alternativeName>
        <fullName evidence="10">General secretion pathway protein H</fullName>
    </alternativeName>
</protein>
<dbReference type="SUPFAM" id="SSF54523">
    <property type="entry name" value="Pili subunits"/>
    <property type="match status" value="1"/>
</dbReference>
<evidence type="ECO:0000256" key="9">
    <source>
        <dbReference type="ARBA" id="ARBA00025772"/>
    </source>
</evidence>
<gene>
    <name evidence="12" type="ordered locus">HEAR3116</name>
</gene>
<dbReference type="GO" id="GO:0015628">
    <property type="term" value="P:protein secretion by the type II secretion system"/>
    <property type="evidence" value="ECO:0007669"/>
    <property type="project" value="InterPro"/>
</dbReference>
<evidence type="ECO:0000313" key="13">
    <source>
        <dbReference type="Proteomes" id="UP000006697"/>
    </source>
</evidence>
<evidence type="ECO:0000256" key="10">
    <source>
        <dbReference type="ARBA" id="ARBA00030775"/>
    </source>
</evidence>
<dbReference type="eggNOG" id="COG4970">
    <property type="taxonomic scope" value="Bacteria"/>
</dbReference>
<keyword evidence="8" id="KW-0472">Membrane</keyword>
<evidence type="ECO:0000256" key="6">
    <source>
        <dbReference type="ARBA" id="ARBA00022692"/>
    </source>
</evidence>
<dbReference type="KEGG" id="har:HEAR3116"/>
<evidence type="ECO:0000256" key="7">
    <source>
        <dbReference type="ARBA" id="ARBA00022989"/>
    </source>
</evidence>
<accession>A4G9N8</accession>
<evidence type="ECO:0000256" key="2">
    <source>
        <dbReference type="ARBA" id="ARBA00021549"/>
    </source>
</evidence>
<dbReference type="AlphaFoldDB" id="A4G9N8"/>
<name>A4G9N8_HERAR</name>
<keyword evidence="13" id="KW-1185">Reference proteome</keyword>
<dbReference type="Proteomes" id="UP000006697">
    <property type="component" value="Chromosome"/>
</dbReference>
<evidence type="ECO:0000313" key="12">
    <source>
        <dbReference type="EMBL" id="CAL63225.1"/>
    </source>
</evidence>
<dbReference type="GO" id="GO:0005886">
    <property type="term" value="C:plasma membrane"/>
    <property type="evidence" value="ECO:0007669"/>
    <property type="project" value="UniProtKB-SubCell"/>
</dbReference>
<keyword evidence="3" id="KW-1003">Cell membrane</keyword>
<reference evidence="12 13" key="1">
    <citation type="journal article" date="2007" name="PLoS Genet.">
        <title>A tale of two oxidation states: bacterial colonization of arsenic-rich environments.</title>
        <authorList>
            <person name="Muller D."/>
            <person name="Medigue C."/>
            <person name="Koechler S."/>
            <person name="Barbe V."/>
            <person name="Barakat M."/>
            <person name="Talla E."/>
            <person name="Bonnefoy V."/>
            <person name="Krin E."/>
            <person name="Arsene-Ploetze F."/>
            <person name="Carapito C."/>
            <person name="Chandler M."/>
            <person name="Cournoyer B."/>
            <person name="Cruveiller S."/>
            <person name="Dossat C."/>
            <person name="Duval S."/>
            <person name="Heymann M."/>
            <person name="Leize E."/>
            <person name="Lieutaud A."/>
            <person name="Lievremont D."/>
            <person name="Makita Y."/>
            <person name="Mangenot S."/>
            <person name="Nitschke W."/>
            <person name="Ortet P."/>
            <person name="Perdrial N."/>
            <person name="Schoepp B."/>
            <person name="Siguier N."/>
            <person name="Simeonova D.D."/>
            <person name="Rouy Z."/>
            <person name="Segurens B."/>
            <person name="Turlin E."/>
            <person name="Vallenet D."/>
            <person name="Van Dorsselaer A."/>
            <person name="Weiss S."/>
            <person name="Weissenbach J."/>
            <person name="Lett M.C."/>
            <person name="Danchin A."/>
            <person name="Bertin P.N."/>
        </authorList>
    </citation>
    <scope>NUCLEOTIDE SEQUENCE [LARGE SCALE GENOMIC DNA]</scope>
    <source>
        <strain evidence="13">ULPAs1</strain>
    </source>
</reference>
<keyword evidence="7" id="KW-1133">Transmembrane helix</keyword>
<proteinExistence type="inferred from homology"/>
<keyword evidence="4" id="KW-0488">Methylation</keyword>
<dbReference type="STRING" id="204773.HEAR3116"/>
<comment type="similarity">
    <text evidence="9">Belongs to the GSP H family.</text>
</comment>
<comment type="subcellular location">
    <subcellularLocation>
        <location evidence="1">Cell inner membrane</location>
        <topology evidence="1">Single-pass membrane protein</topology>
    </subcellularLocation>
</comment>
<dbReference type="Pfam" id="PF12019">
    <property type="entry name" value="GspH"/>
    <property type="match status" value="1"/>
</dbReference>
<evidence type="ECO:0000259" key="11">
    <source>
        <dbReference type="Pfam" id="PF12019"/>
    </source>
</evidence>
<evidence type="ECO:0000256" key="1">
    <source>
        <dbReference type="ARBA" id="ARBA00004377"/>
    </source>
</evidence>
<dbReference type="InterPro" id="IPR022346">
    <property type="entry name" value="T2SS_GspH"/>
</dbReference>
<feature type="domain" description="General secretion pathway GspH" evidence="11">
    <location>
        <begin position="25"/>
        <end position="131"/>
    </location>
</feature>
<evidence type="ECO:0000256" key="3">
    <source>
        <dbReference type="ARBA" id="ARBA00022475"/>
    </source>
</evidence>
<keyword evidence="5" id="KW-0997">Cell inner membrane</keyword>
<organism evidence="12 13">
    <name type="scientific">Herminiimonas arsenicoxydans</name>
    <dbReference type="NCBI Taxonomy" id="204773"/>
    <lineage>
        <taxon>Bacteria</taxon>
        <taxon>Pseudomonadati</taxon>
        <taxon>Pseudomonadota</taxon>
        <taxon>Betaproteobacteria</taxon>
        <taxon>Burkholderiales</taxon>
        <taxon>Oxalobacteraceae</taxon>
        <taxon>Herminiimonas</taxon>
    </lineage>
</organism>
<evidence type="ECO:0000256" key="8">
    <source>
        <dbReference type="ARBA" id="ARBA00023136"/>
    </source>
</evidence>